<dbReference type="AlphaFoldDB" id="A0A0N4UFN4"/>
<accession>A0A0N4UFN4</accession>
<dbReference type="Proteomes" id="UP000038040">
    <property type="component" value="Unplaced"/>
</dbReference>
<evidence type="ECO:0000256" key="1">
    <source>
        <dbReference type="SAM" id="MobiDB-lite"/>
    </source>
</evidence>
<proteinExistence type="predicted"/>
<reference evidence="5" key="1">
    <citation type="submission" date="2017-02" db="UniProtKB">
        <authorList>
            <consortium name="WormBaseParasite"/>
        </authorList>
    </citation>
    <scope>IDENTIFICATION</scope>
</reference>
<protein>
    <submittedName>
        <fullName evidence="2 5">Uncharacterized protein</fullName>
    </submittedName>
</protein>
<name>A0A0N4UFN4_DRAME</name>
<feature type="compositionally biased region" description="Basic and acidic residues" evidence="1">
    <location>
        <begin position="56"/>
        <end position="67"/>
    </location>
</feature>
<evidence type="ECO:0000313" key="3">
    <source>
        <dbReference type="Proteomes" id="UP000038040"/>
    </source>
</evidence>
<keyword evidence="4" id="KW-1185">Reference proteome</keyword>
<dbReference type="EMBL" id="UYYG01000014">
    <property type="protein sequence ID" value="VDN51183.1"/>
    <property type="molecule type" value="Genomic_DNA"/>
</dbReference>
<evidence type="ECO:0000313" key="4">
    <source>
        <dbReference type="Proteomes" id="UP000274756"/>
    </source>
</evidence>
<dbReference type="WBParaSite" id="DME_0000625901-mRNA-1">
    <property type="protein sequence ID" value="DME_0000625901-mRNA-1"/>
    <property type="gene ID" value="DME_0000625901"/>
</dbReference>
<feature type="region of interest" description="Disordered" evidence="1">
    <location>
        <begin position="52"/>
        <end position="80"/>
    </location>
</feature>
<dbReference type="Proteomes" id="UP000274756">
    <property type="component" value="Unassembled WGS sequence"/>
</dbReference>
<feature type="compositionally biased region" description="Polar residues" evidence="1">
    <location>
        <begin position="68"/>
        <end position="80"/>
    </location>
</feature>
<evidence type="ECO:0000313" key="5">
    <source>
        <dbReference type="WBParaSite" id="DME_0000625901-mRNA-1"/>
    </source>
</evidence>
<organism evidence="3 5">
    <name type="scientific">Dracunculus medinensis</name>
    <name type="common">Guinea worm</name>
    <dbReference type="NCBI Taxonomy" id="318479"/>
    <lineage>
        <taxon>Eukaryota</taxon>
        <taxon>Metazoa</taxon>
        <taxon>Ecdysozoa</taxon>
        <taxon>Nematoda</taxon>
        <taxon>Chromadorea</taxon>
        <taxon>Rhabditida</taxon>
        <taxon>Spirurina</taxon>
        <taxon>Dracunculoidea</taxon>
        <taxon>Dracunculidae</taxon>
        <taxon>Dracunculus</taxon>
    </lineage>
</organism>
<dbReference type="OrthoDB" id="5876170at2759"/>
<sequence>MARHVAECLEQFNTGLDKVLQARQLLEGSQHLPVDDRKLMMRVLNQAIRTGRKRLSVQDEHETDGRSNDNPNNFSNLCQGIASLPTSNEMSMSSQIDPATFLQQHGHQLLMFLQQNMAKQN</sequence>
<reference evidence="2 4" key="2">
    <citation type="submission" date="2018-11" db="EMBL/GenBank/DDBJ databases">
        <authorList>
            <consortium name="Pathogen Informatics"/>
        </authorList>
    </citation>
    <scope>NUCLEOTIDE SEQUENCE [LARGE SCALE GENOMIC DNA]</scope>
</reference>
<gene>
    <name evidence="2" type="ORF">DME_LOCUS1156</name>
</gene>
<evidence type="ECO:0000313" key="2">
    <source>
        <dbReference type="EMBL" id="VDN51183.1"/>
    </source>
</evidence>